<evidence type="ECO:0000256" key="1">
    <source>
        <dbReference type="ARBA" id="ARBA00005965"/>
    </source>
</evidence>
<dbReference type="InterPro" id="IPR041691">
    <property type="entry name" value="Atg6/beclin_CC"/>
</dbReference>
<feature type="region of interest" description="Disordered" evidence="3">
    <location>
        <begin position="43"/>
        <end position="159"/>
    </location>
</feature>
<feature type="compositionally biased region" description="Low complexity" evidence="3">
    <location>
        <begin position="98"/>
        <end position="111"/>
    </location>
</feature>
<feature type="compositionally biased region" description="Low complexity" evidence="3">
    <location>
        <begin position="207"/>
        <end position="221"/>
    </location>
</feature>
<dbReference type="Pfam" id="PF04111">
    <property type="entry name" value="APG6"/>
    <property type="match status" value="1"/>
</dbReference>
<dbReference type="Proteomes" id="UP001527925">
    <property type="component" value="Unassembled WGS sequence"/>
</dbReference>
<evidence type="ECO:0000313" key="7">
    <source>
        <dbReference type="Proteomes" id="UP001527925"/>
    </source>
</evidence>
<reference evidence="6 7" key="1">
    <citation type="submission" date="2023-09" db="EMBL/GenBank/DDBJ databases">
        <title>Pangenome analysis of Batrachochytrium dendrobatidis and related Chytrids.</title>
        <authorList>
            <person name="Yacoub M.N."/>
            <person name="Stajich J.E."/>
            <person name="James T.Y."/>
        </authorList>
    </citation>
    <scope>NUCLEOTIDE SEQUENCE [LARGE SCALE GENOMIC DNA]</scope>
    <source>
        <strain evidence="6 7">JEL0888</strain>
    </source>
</reference>
<dbReference type="PANTHER" id="PTHR12768:SF4">
    <property type="entry name" value="BECLIN-1"/>
    <property type="match status" value="1"/>
</dbReference>
<feature type="compositionally biased region" description="Low complexity" evidence="3">
    <location>
        <begin position="48"/>
        <end position="58"/>
    </location>
</feature>
<gene>
    <name evidence="6" type="primary">atg6</name>
    <name evidence="6" type="ORF">HK105_201544</name>
</gene>
<protein>
    <submittedName>
        <fullName evidence="6">Vacuolar protein sorting-associated protein atg6</fullName>
    </submittedName>
</protein>
<comment type="caution">
    <text evidence="6">The sequence shown here is derived from an EMBL/GenBank/DDBJ whole genome shotgun (WGS) entry which is preliminary data.</text>
</comment>
<dbReference type="PANTHER" id="PTHR12768">
    <property type="entry name" value="BECLIN 1"/>
    <property type="match status" value="1"/>
</dbReference>
<dbReference type="Pfam" id="PF17675">
    <property type="entry name" value="APG6_N"/>
    <property type="match status" value="1"/>
</dbReference>
<evidence type="ECO:0000256" key="3">
    <source>
        <dbReference type="SAM" id="MobiDB-lite"/>
    </source>
</evidence>
<evidence type="ECO:0000256" key="2">
    <source>
        <dbReference type="SAM" id="Coils"/>
    </source>
</evidence>
<evidence type="ECO:0000259" key="4">
    <source>
        <dbReference type="Pfam" id="PF04111"/>
    </source>
</evidence>
<name>A0ABR4NGP2_9FUNG</name>
<feature type="compositionally biased region" description="Pro residues" evidence="3">
    <location>
        <begin position="135"/>
        <end position="144"/>
    </location>
</feature>
<dbReference type="EMBL" id="JADGIZ020000005">
    <property type="protein sequence ID" value="KAL2918710.1"/>
    <property type="molecule type" value="Genomic_DNA"/>
</dbReference>
<evidence type="ECO:0000259" key="5">
    <source>
        <dbReference type="Pfam" id="PF17675"/>
    </source>
</evidence>
<proteinExistence type="inferred from homology"/>
<keyword evidence="2" id="KW-0175">Coiled coil</keyword>
<organism evidence="6 7">
    <name type="scientific">Polyrhizophydium stewartii</name>
    <dbReference type="NCBI Taxonomy" id="2732419"/>
    <lineage>
        <taxon>Eukaryota</taxon>
        <taxon>Fungi</taxon>
        <taxon>Fungi incertae sedis</taxon>
        <taxon>Chytridiomycota</taxon>
        <taxon>Chytridiomycota incertae sedis</taxon>
        <taxon>Chytridiomycetes</taxon>
        <taxon>Rhizophydiales</taxon>
        <taxon>Rhizophydiales incertae sedis</taxon>
        <taxon>Polyrhizophydium</taxon>
    </lineage>
</organism>
<feature type="coiled-coil region" evidence="2">
    <location>
        <begin position="257"/>
        <end position="382"/>
    </location>
</feature>
<dbReference type="Gene3D" id="1.10.418.40">
    <property type="entry name" value="Autophagy protein 6/Beclin 1"/>
    <property type="match status" value="1"/>
</dbReference>
<dbReference type="InterPro" id="IPR038274">
    <property type="entry name" value="Atg6/Beclin_C_sf"/>
</dbReference>
<accession>A0ABR4NGP2</accession>
<sequence length="558" mass="61212">MNRLGRWPQDDFYLATFFCQSCGQPIKLDSSLLDHRSVEDALAPLPPLAGQGPQLQPQPQGPPGLRIHTASPESPRPGGSAGSPRSPARLARPAVGVSGWSRSSGPLRRPSFPSPRPQPAAADGTPGGLAIHTIPPSPTPPSPTPEAADVRSAQPQASQIQDSFVVLPRAEHAGAGRLAQTPAATALPTATGTARGSEAAHEDGGLAPPAGSGSPRAAAAARRAEDHRGNLSHRLKVASKLFDMISGASTTDHPLCIECADELVMKLEKHLGEARSERDSYAGFLATLDDQMRRGVGQIEQLRKREESAMASLRELERENEDLQREIALAEADLKATDEMEQSYWQDVNDLERELANYQNQLESINLKYDQAAKKLDVLSKTNVYSDAFRIWHDGPFGTINGLRLGRLPNHPVEWSEINAAMGQTVLLLDTLSSKLNFTFANYRLVPMGSFSRIERIDGDKSVYELYGSSDIAGVLFWNRRFDFGLIAFLNCLQQLGDFAEQQDTRFRLPYRINKDRIGDASIRLQFSQDESWTKALKYTLINVKWMLAFCCSRLEPA</sequence>
<dbReference type="InterPro" id="IPR040455">
    <property type="entry name" value="Atg6_BARA"/>
</dbReference>
<feature type="domain" description="Atg6/beclin coiled-coil" evidence="5">
    <location>
        <begin position="254"/>
        <end position="376"/>
    </location>
</feature>
<comment type="similarity">
    <text evidence="1">Belongs to the beclin family.</text>
</comment>
<feature type="region of interest" description="Disordered" evidence="3">
    <location>
        <begin position="175"/>
        <end position="231"/>
    </location>
</feature>
<keyword evidence="7" id="KW-1185">Reference proteome</keyword>
<feature type="domain" description="Atg6 BARA" evidence="4">
    <location>
        <begin position="379"/>
        <end position="552"/>
    </location>
</feature>
<dbReference type="InterPro" id="IPR007243">
    <property type="entry name" value="Atg6/Beclin"/>
</dbReference>
<evidence type="ECO:0000313" key="6">
    <source>
        <dbReference type="EMBL" id="KAL2918710.1"/>
    </source>
</evidence>
<feature type="compositionally biased region" description="Low complexity" evidence="3">
    <location>
        <begin position="177"/>
        <end position="196"/>
    </location>
</feature>